<organism evidence="3 4">
    <name type="scientific">Pocillopora damicornis</name>
    <name type="common">Cauliflower coral</name>
    <name type="synonym">Millepora damicornis</name>
    <dbReference type="NCBI Taxonomy" id="46731"/>
    <lineage>
        <taxon>Eukaryota</taxon>
        <taxon>Metazoa</taxon>
        <taxon>Cnidaria</taxon>
        <taxon>Anthozoa</taxon>
        <taxon>Hexacorallia</taxon>
        <taxon>Scleractinia</taxon>
        <taxon>Astrocoeniina</taxon>
        <taxon>Pocilloporidae</taxon>
        <taxon>Pocillopora</taxon>
    </lineage>
</organism>
<feature type="compositionally biased region" description="Acidic residues" evidence="1">
    <location>
        <begin position="601"/>
        <end position="614"/>
    </location>
</feature>
<dbReference type="Gene3D" id="1.10.533.10">
    <property type="entry name" value="Death Domain, Fas"/>
    <property type="match status" value="1"/>
</dbReference>
<dbReference type="PROSITE" id="PS50017">
    <property type="entry name" value="DEATH_DOMAIN"/>
    <property type="match status" value="1"/>
</dbReference>
<feature type="compositionally biased region" description="Basic and acidic residues" evidence="1">
    <location>
        <begin position="621"/>
        <end position="630"/>
    </location>
</feature>
<feature type="domain" description="Death" evidence="2">
    <location>
        <begin position="961"/>
        <end position="1027"/>
    </location>
</feature>
<name>A0A3M6T5J6_POCDA</name>
<evidence type="ECO:0000313" key="4">
    <source>
        <dbReference type="Proteomes" id="UP000275408"/>
    </source>
</evidence>
<gene>
    <name evidence="3" type="ORF">pdam_00023574</name>
</gene>
<dbReference type="CDD" id="cd01670">
    <property type="entry name" value="Death"/>
    <property type="match status" value="1"/>
</dbReference>
<feature type="region of interest" description="Disordered" evidence="1">
    <location>
        <begin position="334"/>
        <end position="365"/>
    </location>
</feature>
<proteinExistence type="predicted"/>
<dbReference type="Pfam" id="PF00531">
    <property type="entry name" value="Death"/>
    <property type="match status" value="1"/>
</dbReference>
<evidence type="ECO:0000256" key="1">
    <source>
        <dbReference type="SAM" id="MobiDB-lite"/>
    </source>
</evidence>
<dbReference type="STRING" id="46731.A0A3M6T5J6"/>
<feature type="compositionally biased region" description="Polar residues" evidence="1">
    <location>
        <begin position="334"/>
        <end position="351"/>
    </location>
</feature>
<feature type="region of interest" description="Disordered" evidence="1">
    <location>
        <begin position="592"/>
        <end position="633"/>
    </location>
</feature>
<dbReference type="Proteomes" id="UP000275408">
    <property type="component" value="Unassembled WGS sequence"/>
</dbReference>
<sequence length="1055" mass="116859">MLKVSENQYTKNHLQNSLTNSLSLISEERLEQERVSLNKANSLPSNTFVKAGMNKAEFAVCRIKEKLPGNQGLVLKGSGCVVHCERLATSWGWKCNYFIVTPSVVLSREDLATDKMFIAEFLNKDKRGLETFELKQMAEVCKDLPGCIFDNDLDRGHSLSFISVEPLDKRGFLKKMVKKGSLQTYRPLECADFFSKSRQELVLDEGLYCHVVRDLFNESTNSPFSTQTFKLVWEPQTRLFNIQDFAGSAIGFNEGAFPIGAVIFTGKGEFAGVLEFADGFLSPVFLPDSSMIENIQNGDPAVPSEEKNAADVELEHEIAGNEVLVGEISQDSEVSSHGLSYESHGNNNESLPSLEPFKPGTESSIPVKVDALDSNKAEEVFQQDQACASVSKKTEELETGIISNPLDHSNDKGEDESKCQDTLREGSSKVKDLQSKNFSSVEKPFSGTEEAKRADVTAEAVGIVNVVSCHGNEIITSDNDNLVTVIQVGGVIPVEKGTTQQEDTSDKIITESEYFLPETSPSEMSPAESKGLCNGELSDIQEPMTDSSVESKESFMIDQEHFETSDPNEHVHIESDHVALEGSISLDTKVKTESIERQDLEISDTEVETLDNEDSTVSSESKSETPDRSEISSQVIAPVDLVTSETRGSGHLREYEAENINQENSSTEHSLVSEVMEGTDVKDIKMVQLDTGRGDKHSENACTPSDHLDASLTLQGTDPEDNTVVVGSDLDEQSEIEIKKFSPGLDENQVIITQQDFFSVTGEAVIAEGNEYHCHQNNKHELLSETMSKEESPGYIRETEVDQHSQEETLSSNVVAMEKKVDGQGVQAAPQPSINFDQKEGEDESVENSLGEVAVLQRVDAGLALQLNVPHRVLRNLGSHQKHNSSLMLLKYIPIFDPEITLAHLKNCLISIGRQDVGLIFDKGGIPGSIRDELVKNILDDSELLDQITDLLNEDPPHPHWRHLAKELKIPQEKCKIFEPTEDVNSPTKLLFKSIERCEPDLTFEELVLALVAMKRQDVLDVLLTYFSSDDVDQILEENNLLEPLEDIPEEIEKL</sequence>
<protein>
    <recommendedName>
        <fullName evidence="2">Death domain-containing protein</fullName>
    </recommendedName>
</protein>
<dbReference type="InterPro" id="IPR011029">
    <property type="entry name" value="DEATH-like_dom_sf"/>
</dbReference>
<dbReference type="InterPro" id="IPR000488">
    <property type="entry name" value="Death_dom"/>
</dbReference>
<reference evidence="3 4" key="1">
    <citation type="journal article" date="2018" name="Sci. Rep.">
        <title>Comparative analysis of the Pocillopora damicornis genome highlights role of immune system in coral evolution.</title>
        <authorList>
            <person name="Cunning R."/>
            <person name="Bay R.A."/>
            <person name="Gillette P."/>
            <person name="Baker A.C."/>
            <person name="Traylor-Knowles N."/>
        </authorList>
    </citation>
    <scope>NUCLEOTIDE SEQUENCE [LARGE SCALE GENOMIC DNA]</scope>
    <source>
        <strain evidence="3">RSMAS</strain>
        <tissue evidence="3">Whole animal</tissue>
    </source>
</reference>
<keyword evidence="4" id="KW-1185">Reference proteome</keyword>
<feature type="compositionally biased region" description="Basic and acidic residues" evidence="1">
    <location>
        <begin position="408"/>
        <end position="419"/>
    </location>
</feature>
<dbReference type="AlphaFoldDB" id="A0A3M6T5J6"/>
<dbReference type="EMBL" id="RCHS01004267">
    <property type="protein sequence ID" value="RMX36660.1"/>
    <property type="molecule type" value="Genomic_DNA"/>
</dbReference>
<dbReference type="GO" id="GO:0007165">
    <property type="term" value="P:signal transduction"/>
    <property type="evidence" value="ECO:0007669"/>
    <property type="project" value="InterPro"/>
</dbReference>
<feature type="region of interest" description="Disordered" evidence="1">
    <location>
        <begin position="396"/>
        <end position="419"/>
    </location>
</feature>
<accession>A0A3M6T5J6</accession>
<comment type="caution">
    <text evidence="3">The sequence shown here is derived from an EMBL/GenBank/DDBJ whole genome shotgun (WGS) entry which is preliminary data.</text>
</comment>
<dbReference type="SUPFAM" id="SSF47986">
    <property type="entry name" value="DEATH domain"/>
    <property type="match status" value="1"/>
</dbReference>
<evidence type="ECO:0000313" key="3">
    <source>
        <dbReference type="EMBL" id="RMX36660.1"/>
    </source>
</evidence>
<evidence type="ECO:0000259" key="2">
    <source>
        <dbReference type="PROSITE" id="PS50017"/>
    </source>
</evidence>